<name>A0A0F6SD83_9BACT</name>
<dbReference type="Gene3D" id="3.40.50.1110">
    <property type="entry name" value="SGNH hydrolase"/>
    <property type="match status" value="1"/>
</dbReference>
<dbReference type="AlphaFoldDB" id="A0A0F6SD83"/>
<feature type="region of interest" description="Disordered" evidence="1">
    <location>
        <begin position="32"/>
        <end position="100"/>
    </location>
</feature>
<dbReference type="KEGG" id="samy:DB32_000142"/>
<proteinExistence type="predicted"/>
<evidence type="ECO:0000313" key="3">
    <source>
        <dbReference type="Proteomes" id="UP000034883"/>
    </source>
</evidence>
<feature type="compositionally biased region" description="Pro residues" evidence="1">
    <location>
        <begin position="63"/>
        <end position="89"/>
    </location>
</feature>
<organism evidence="2 3">
    <name type="scientific">Sandaracinus amylolyticus</name>
    <dbReference type="NCBI Taxonomy" id="927083"/>
    <lineage>
        <taxon>Bacteria</taxon>
        <taxon>Pseudomonadati</taxon>
        <taxon>Myxococcota</taxon>
        <taxon>Polyangia</taxon>
        <taxon>Polyangiales</taxon>
        <taxon>Sandaracinaceae</taxon>
        <taxon>Sandaracinus</taxon>
    </lineage>
</organism>
<dbReference type="STRING" id="927083.DB32_000142"/>
<evidence type="ECO:0000256" key="1">
    <source>
        <dbReference type="SAM" id="MobiDB-lite"/>
    </source>
</evidence>
<dbReference type="PROSITE" id="PS51257">
    <property type="entry name" value="PROKAR_LIPOPROTEIN"/>
    <property type="match status" value="1"/>
</dbReference>
<dbReference type="Proteomes" id="UP000034883">
    <property type="component" value="Chromosome"/>
</dbReference>
<dbReference type="InterPro" id="IPR036514">
    <property type="entry name" value="SGNH_hydro_sf"/>
</dbReference>
<accession>A0A0F6SD83</accession>
<sequence length="433" mass="47120">MLRDAARGGSAMERLRRVACVIAIGALMGACGSGTSQSPTERGPSAHSTEPLVTPDDDAPAPVAQPEPIAQPEPATTPEPEPVAQPEPTPVQTTTPPSRDRFAFFVSGHSLTDDPLADRIVDIARGLGVSAQYNEQIGIGSPIRLRTRGMDDRPGLWAGYRTGKNRGGTEGLDVIAELRAPRTIEGRYDALIITERHDLVDVLMWENTVRHLRHFHDRLTAGNPQATTYLYESWLGVRDLADPRDWIAYERAAQPVWDCVADRVELSLRDERRPSHVRSIPTNAALALLVERAVAGRVDGLRGANARAITQRIFHDDVHMTPLGVYFVALVTSAVVLERSPVGAPVPPGIEPALAASLQSIAWEAARAHAARTPRTPAQCRALMRDSFCAQYGAYTRRTDGVENCRRTFADGNAEGPFHHDPASDASRWFAAP</sequence>
<feature type="region of interest" description="Disordered" evidence="1">
    <location>
        <begin position="411"/>
        <end position="433"/>
    </location>
</feature>
<dbReference type="EMBL" id="CP011125">
    <property type="protein sequence ID" value="AKF02994.1"/>
    <property type="molecule type" value="Genomic_DNA"/>
</dbReference>
<dbReference type="GO" id="GO:0016788">
    <property type="term" value="F:hydrolase activity, acting on ester bonds"/>
    <property type="evidence" value="ECO:0007669"/>
    <property type="project" value="UniProtKB-ARBA"/>
</dbReference>
<reference evidence="2 3" key="1">
    <citation type="submission" date="2015-03" db="EMBL/GenBank/DDBJ databases">
        <title>Genome assembly of Sandaracinus amylolyticus DSM 53668.</title>
        <authorList>
            <person name="Sharma G."/>
            <person name="Subramanian S."/>
        </authorList>
    </citation>
    <scope>NUCLEOTIDE SEQUENCE [LARGE SCALE GENOMIC DNA]</scope>
    <source>
        <strain evidence="2 3">DSM 53668</strain>
    </source>
</reference>
<evidence type="ECO:0000313" key="2">
    <source>
        <dbReference type="EMBL" id="AKF02994.1"/>
    </source>
</evidence>
<protein>
    <submittedName>
        <fullName evidence="2">Uncharacterized protein</fullName>
    </submittedName>
</protein>
<gene>
    <name evidence="2" type="ORF">DB32_000142</name>
</gene>
<keyword evidence="3" id="KW-1185">Reference proteome</keyword>